<protein>
    <submittedName>
        <fullName evidence="1">Uncharacterized protein</fullName>
    </submittedName>
</protein>
<reference evidence="1" key="1">
    <citation type="submission" date="2023-07" db="EMBL/GenBank/DDBJ databases">
        <authorList>
            <consortium name="AG Swart"/>
            <person name="Singh M."/>
            <person name="Singh A."/>
            <person name="Seah K."/>
            <person name="Emmerich C."/>
        </authorList>
    </citation>
    <scope>NUCLEOTIDE SEQUENCE</scope>
    <source>
        <strain evidence="1">DP1</strain>
    </source>
</reference>
<comment type="caution">
    <text evidence="1">The sequence shown here is derived from an EMBL/GenBank/DDBJ whole genome shotgun (WGS) entry which is preliminary data.</text>
</comment>
<organism evidence="1 2">
    <name type="scientific">Euplotes crassus</name>
    <dbReference type="NCBI Taxonomy" id="5936"/>
    <lineage>
        <taxon>Eukaryota</taxon>
        <taxon>Sar</taxon>
        <taxon>Alveolata</taxon>
        <taxon>Ciliophora</taxon>
        <taxon>Intramacronucleata</taxon>
        <taxon>Spirotrichea</taxon>
        <taxon>Hypotrichia</taxon>
        <taxon>Euplotida</taxon>
        <taxon>Euplotidae</taxon>
        <taxon>Moneuplotes</taxon>
    </lineage>
</organism>
<dbReference type="EMBL" id="CAMPGE010025816">
    <property type="protein sequence ID" value="CAI2383540.1"/>
    <property type="molecule type" value="Genomic_DNA"/>
</dbReference>
<gene>
    <name evidence="1" type="ORF">ECRASSUSDP1_LOCUS25043</name>
</gene>
<proteinExistence type="predicted"/>
<keyword evidence="2" id="KW-1185">Reference proteome</keyword>
<name>A0AAD2D8K4_EUPCR</name>
<accession>A0AAD2D8K4</accession>
<evidence type="ECO:0000313" key="2">
    <source>
        <dbReference type="Proteomes" id="UP001295684"/>
    </source>
</evidence>
<dbReference type="AlphaFoldDB" id="A0AAD2D8K4"/>
<evidence type="ECO:0000313" key="1">
    <source>
        <dbReference type="EMBL" id="CAI2383540.1"/>
    </source>
</evidence>
<dbReference type="Proteomes" id="UP001295684">
    <property type="component" value="Unassembled WGS sequence"/>
</dbReference>
<sequence length="102" mass="11843">MLQNISIMNHQLSQIPRLNSCYRQSRNEPSSWTSWDGLTQELEELCLEPKSVRLLATAVKYVPDFRVQNRKARCLAELINNSSKGQIMVRGINYCNLQRAKF</sequence>